<evidence type="ECO:0000256" key="2">
    <source>
        <dbReference type="ARBA" id="ARBA00007727"/>
    </source>
</evidence>
<evidence type="ECO:0000313" key="10">
    <source>
        <dbReference type="EMBL" id="KAJ4960386.1"/>
    </source>
</evidence>
<feature type="transmembrane region" description="Helical" evidence="7">
    <location>
        <begin position="23"/>
        <end position="43"/>
    </location>
</feature>
<gene>
    <name evidence="10" type="ORF">NE237_020296</name>
</gene>
<evidence type="ECO:0000256" key="3">
    <source>
        <dbReference type="ARBA" id="ARBA00022692"/>
    </source>
</evidence>
<dbReference type="InterPro" id="IPR025846">
    <property type="entry name" value="TBL_N"/>
</dbReference>
<dbReference type="PANTHER" id="PTHR32285:SF48">
    <property type="entry name" value="PROTEIN TRICHOME BIREFRINGENCE-LIKE 19"/>
    <property type="match status" value="1"/>
</dbReference>
<keyword evidence="3 7" id="KW-0812">Transmembrane</keyword>
<sequence>MKLHPIELSSEKKAQCIANGPKIAFLVTIALVLLTLIPLYYPLPSYASFPWSSSSSQKLSSATHSSSGDGGSKVVTSGRDCDIFTGEWVPNHKAPYYTNSTCWAIHDHQNCMKYGRPDLGFMKWRWKPEACELPIFNPFQFLGIVRGKSMAFVGDSIARNQMQSLICLLSRVMYPVDVSYTKDEYFKRWHYPTYNFTLATFWTPYLVKTKEADPNGPTKTGLFNVYLDEYNEEWTTKIEQFDYVIISAGIWFYRPMMFYEKSQLKGCHYCLKENVTDLTMFYGYRKAFRTAFKAINSLPNYKGLTFLRTFSPSHFENGLWNQGGNCLRTKPFMSNETQLGGRDLELYMIQMEEFSIAKREGRKRGLQYRLLHTTQASLLRPDGHPSSYGHWPNENVTLYNDCVHWCLPGPIDTWNDFLLEMLKGEGRKSFGWRLHTSNSRS</sequence>
<dbReference type="Pfam" id="PF14416">
    <property type="entry name" value="PMR5N"/>
    <property type="match status" value="1"/>
</dbReference>
<organism evidence="10 11">
    <name type="scientific">Protea cynaroides</name>
    <dbReference type="NCBI Taxonomy" id="273540"/>
    <lineage>
        <taxon>Eukaryota</taxon>
        <taxon>Viridiplantae</taxon>
        <taxon>Streptophyta</taxon>
        <taxon>Embryophyta</taxon>
        <taxon>Tracheophyta</taxon>
        <taxon>Spermatophyta</taxon>
        <taxon>Magnoliopsida</taxon>
        <taxon>Proteales</taxon>
        <taxon>Proteaceae</taxon>
        <taxon>Protea</taxon>
    </lineage>
</organism>
<dbReference type="AlphaFoldDB" id="A0A9Q0H849"/>
<dbReference type="InterPro" id="IPR029962">
    <property type="entry name" value="TBL"/>
</dbReference>
<keyword evidence="6 7" id="KW-0472">Membrane</keyword>
<evidence type="ECO:0000256" key="7">
    <source>
        <dbReference type="SAM" id="Phobius"/>
    </source>
</evidence>
<evidence type="ECO:0000259" key="8">
    <source>
        <dbReference type="Pfam" id="PF13839"/>
    </source>
</evidence>
<dbReference type="OrthoDB" id="630188at2759"/>
<evidence type="ECO:0000256" key="1">
    <source>
        <dbReference type="ARBA" id="ARBA00004167"/>
    </source>
</evidence>
<keyword evidence="5 7" id="KW-1133">Transmembrane helix</keyword>
<evidence type="ECO:0008006" key="12">
    <source>
        <dbReference type="Google" id="ProtNLM"/>
    </source>
</evidence>
<protein>
    <recommendedName>
        <fullName evidence="12">Trichome birefringence-like N-terminal domain-containing protein</fullName>
    </recommendedName>
</protein>
<dbReference type="GO" id="GO:0005794">
    <property type="term" value="C:Golgi apparatus"/>
    <property type="evidence" value="ECO:0007669"/>
    <property type="project" value="TreeGrafter"/>
</dbReference>
<evidence type="ECO:0000256" key="5">
    <source>
        <dbReference type="ARBA" id="ARBA00022989"/>
    </source>
</evidence>
<keyword evidence="11" id="KW-1185">Reference proteome</keyword>
<keyword evidence="4" id="KW-0735">Signal-anchor</keyword>
<dbReference type="PANTHER" id="PTHR32285">
    <property type="entry name" value="PROTEIN TRICHOME BIREFRINGENCE-LIKE 9-RELATED"/>
    <property type="match status" value="1"/>
</dbReference>
<dbReference type="Pfam" id="PF13839">
    <property type="entry name" value="PC-Esterase"/>
    <property type="match status" value="1"/>
</dbReference>
<dbReference type="GO" id="GO:0016020">
    <property type="term" value="C:membrane"/>
    <property type="evidence" value="ECO:0007669"/>
    <property type="project" value="UniProtKB-SubCell"/>
</dbReference>
<evidence type="ECO:0000256" key="6">
    <source>
        <dbReference type="ARBA" id="ARBA00023136"/>
    </source>
</evidence>
<evidence type="ECO:0000256" key="4">
    <source>
        <dbReference type="ARBA" id="ARBA00022968"/>
    </source>
</evidence>
<dbReference type="GO" id="GO:0016413">
    <property type="term" value="F:O-acetyltransferase activity"/>
    <property type="evidence" value="ECO:0007669"/>
    <property type="project" value="InterPro"/>
</dbReference>
<dbReference type="EMBL" id="JAMYWD010000009">
    <property type="protein sequence ID" value="KAJ4960386.1"/>
    <property type="molecule type" value="Genomic_DNA"/>
</dbReference>
<comment type="similarity">
    <text evidence="2">Belongs to the PC-esterase family. TBL subfamily.</text>
</comment>
<comment type="caution">
    <text evidence="10">The sequence shown here is derived from an EMBL/GenBank/DDBJ whole genome shotgun (WGS) entry which is preliminary data.</text>
</comment>
<comment type="subcellular location">
    <subcellularLocation>
        <location evidence="1">Membrane</location>
        <topology evidence="1">Single-pass membrane protein</topology>
    </subcellularLocation>
</comment>
<evidence type="ECO:0000313" key="11">
    <source>
        <dbReference type="Proteomes" id="UP001141806"/>
    </source>
</evidence>
<reference evidence="10" key="1">
    <citation type="journal article" date="2023" name="Plant J.">
        <title>The genome of the king protea, Protea cynaroides.</title>
        <authorList>
            <person name="Chang J."/>
            <person name="Duong T.A."/>
            <person name="Schoeman C."/>
            <person name="Ma X."/>
            <person name="Roodt D."/>
            <person name="Barker N."/>
            <person name="Li Z."/>
            <person name="Van de Peer Y."/>
            <person name="Mizrachi E."/>
        </authorList>
    </citation>
    <scope>NUCLEOTIDE SEQUENCE</scope>
    <source>
        <tissue evidence="10">Young leaves</tissue>
    </source>
</reference>
<accession>A0A9Q0H849</accession>
<evidence type="ECO:0000259" key="9">
    <source>
        <dbReference type="Pfam" id="PF14416"/>
    </source>
</evidence>
<dbReference type="Proteomes" id="UP001141806">
    <property type="component" value="Unassembled WGS sequence"/>
</dbReference>
<name>A0A9Q0H849_9MAGN</name>
<feature type="domain" description="Trichome birefringence-like N-terminal" evidence="9">
    <location>
        <begin position="80"/>
        <end position="132"/>
    </location>
</feature>
<proteinExistence type="inferred from homology"/>
<dbReference type="InterPro" id="IPR026057">
    <property type="entry name" value="TBL_C"/>
</dbReference>
<feature type="domain" description="Trichome birefringence-like C-terminal" evidence="8">
    <location>
        <begin position="133"/>
        <end position="421"/>
    </location>
</feature>